<sequence>MPTTPRTPLTPAPAPASAPASAPAPADAGALSASAEYLAAADEAGLLHRSEGLVYVAGAYREPLTGVEQCLVEHADPQLLRAAPAFLEALFARFPECTEAIVRVPGADDPHPVLTPHLSYLALPAAASGSAPEGAPAPGLTVAPDEARAHDAAVHDWLRRAMDTAAAGRGLSTLPEPVRAAVDDLLDSPGRRTFVVYADGRDQPVGHATLSVDAHDDPSGTDFVDLVDILIDDPALRPAAIAALVRACARVADGLGLPLLGNVCHGLDEAGRSGAVVTALEARGWRRTHQYRHAPRPSAGPGAGPRAEDAAEDASQDQEETP</sequence>
<feature type="compositionally biased region" description="Acidic residues" evidence="1">
    <location>
        <begin position="310"/>
        <end position="322"/>
    </location>
</feature>
<geneLocation type="plasmid" evidence="2 3">
    <name>unnamed1</name>
</geneLocation>
<name>A0ABZ1RWX7_9ACTN</name>
<dbReference type="SUPFAM" id="SSF55729">
    <property type="entry name" value="Acyl-CoA N-acyltransferases (Nat)"/>
    <property type="match status" value="1"/>
</dbReference>
<evidence type="ECO:0000256" key="1">
    <source>
        <dbReference type="SAM" id="MobiDB-lite"/>
    </source>
</evidence>
<gene>
    <name evidence="2" type="ORF">OHU17_36515</name>
</gene>
<feature type="compositionally biased region" description="Basic residues" evidence="1">
    <location>
        <begin position="286"/>
        <end position="295"/>
    </location>
</feature>
<protein>
    <recommendedName>
        <fullName evidence="4">N-acetyltransferase domain-containing protein</fullName>
    </recommendedName>
</protein>
<keyword evidence="2" id="KW-0614">Plasmid</keyword>
<dbReference type="EMBL" id="CP108058">
    <property type="protein sequence ID" value="WUO51367.1"/>
    <property type="molecule type" value="Genomic_DNA"/>
</dbReference>
<accession>A0ABZ1RWX7</accession>
<organism evidence="2 3">
    <name type="scientific">Streptomyces goshikiensis</name>
    <dbReference type="NCBI Taxonomy" id="1942"/>
    <lineage>
        <taxon>Bacteria</taxon>
        <taxon>Bacillati</taxon>
        <taxon>Actinomycetota</taxon>
        <taxon>Actinomycetes</taxon>
        <taxon>Kitasatosporales</taxon>
        <taxon>Streptomycetaceae</taxon>
        <taxon>Streptomyces</taxon>
    </lineage>
</organism>
<feature type="region of interest" description="Disordered" evidence="1">
    <location>
        <begin position="1"/>
        <end position="25"/>
    </location>
</feature>
<dbReference type="Proteomes" id="UP001432075">
    <property type="component" value="Plasmid unnamed1"/>
</dbReference>
<evidence type="ECO:0008006" key="4">
    <source>
        <dbReference type="Google" id="ProtNLM"/>
    </source>
</evidence>
<evidence type="ECO:0000313" key="3">
    <source>
        <dbReference type="Proteomes" id="UP001432075"/>
    </source>
</evidence>
<proteinExistence type="predicted"/>
<feature type="region of interest" description="Disordered" evidence="1">
    <location>
        <begin position="286"/>
        <end position="322"/>
    </location>
</feature>
<dbReference type="InterPro" id="IPR016181">
    <property type="entry name" value="Acyl_CoA_acyltransferase"/>
</dbReference>
<evidence type="ECO:0000313" key="2">
    <source>
        <dbReference type="EMBL" id="WUO51367.1"/>
    </source>
</evidence>
<keyword evidence="3" id="KW-1185">Reference proteome</keyword>
<reference evidence="2" key="1">
    <citation type="submission" date="2022-10" db="EMBL/GenBank/DDBJ databases">
        <title>The complete genomes of actinobacterial strains from the NBC collection.</title>
        <authorList>
            <person name="Joergensen T.S."/>
            <person name="Alvarez Arevalo M."/>
            <person name="Sterndorff E.B."/>
            <person name="Faurdal D."/>
            <person name="Vuksanovic O."/>
            <person name="Mourched A.-S."/>
            <person name="Charusanti P."/>
            <person name="Shaw S."/>
            <person name="Blin K."/>
            <person name="Weber T."/>
        </authorList>
    </citation>
    <scope>NUCLEOTIDE SEQUENCE</scope>
    <source>
        <strain evidence="2">NBC_00283</strain>
        <plasmid evidence="2">unnamed1</plasmid>
    </source>
</reference>
<dbReference type="RefSeq" id="WP_328777709.1">
    <property type="nucleotide sequence ID" value="NZ_CP108058.1"/>
</dbReference>